<accession>A0ABU0FKD4</accession>
<protein>
    <recommendedName>
        <fullName evidence="4">DUF2125 domain-containing protein</fullName>
    </recommendedName>
</protein>
<organism evidence="2 3">
    <name type="scientific">Labrys monachus</name>
    <dbReference type="NCBI Taxonomy" id="217067"/>
    <lineage>
        <taxon>Bacteria</taxon>
        <taxon>Pseudomonadati</taxon>
        <taxon>Pseudomonadota</taxon>
        <taxon>Alphaproteobacteria</taxon>
        <taxon>Hyphomicrobiales</taxon>
        <taxon>Xanthobacteraceae</taxon>
        <taxon>Labrys</taxon>
    </lineage>
</organism>
<evidence type="ECO:0008006" key="4">
    <source>
        <dbReference type="Google" id="ProtNLM"/>
    </source>
</evidence>
<keyword evidence="3" id="KW-1185">Reference proteome</keyword>
<evidence type="ECO:0000256" key="1">
    <source>
        <dbReference type="SAM" id="MobiDB-lite"/>
    </source>
</evidence>
<proteinExistence type="predicted"/>
<dbReference type="RefSeq" id="WP_307433278.1">
    <property type="nucleotide sequence ID" value="NZ_JAUSVK010000001.1"/>
</dbReference>
<gene>
    <name evidence="2" type="ORF">J3R73_004852</name>
</gene>
<feature type="compositionally biased region" description="Low complexity" evidence="1">
    <location>
        <begin position="122"/>
        <end position="137"/>
    </location>
</feature>
<dbReference type="EMBL" id="JAUSVK010000001">
    <property type="protein sequence ID" value="MDQ0395060.1"/>
    <property type="molecule type" value="Genomic_DNA"/>
</dbReference>
<sequence length="490" mass="51079">MSILHLVHRAGRAGMEPRRLSLLATTVLGLGLAVPARAAPATEEGARDLQATLQKHLGSEIFDKGVLTIVPSGDSYDFILDPDKAPRKPDEPQPALPAVTLHVTPADDGSYAFTSDPVSFDSAAPAGSDAGQSSSSGRVDNCTAEGRFNPDALYLSTLTARCDGIAVKDRSPGDPMDLDIGKASLQWTGKPADDGTADITMSLELPDIAGTFADKGSAGPDAGNRFSIGSIHYAVSLDHVRAREIGDLVSLWIAAGDKGDKEPPTSDVRAKVRAALPLWDTLHTEMGIEDIGVEIPGMAVKIGHYGEKHTLSGVVKDAHYGLDFDVSGVEFSGGETPDWFRGILPSKAAIGLKVADVDLAAMADAVLEAPDDGPSKLKDTLPALLLNGKASVAGNASVTAPSYDVEGHGEAPIDPKMQGTAMVSATGFDAIMSAANKFATKDTRSMLLGFALMKGLAKAGPDGRLTWDLAVDVPAKKVSVNGQVFNLPKK</sequence>
<comment type="caution">
    <text evidence="2">The sequence shown here is derived from an EMBL/GenBank/DDBJ whole genome shotgun (WGS) entry which is preliminary data.</text>
</comment>
<dbReference type="Proteomes" id="UP001237448">
    <property type="component" value="Unassembled WGS sequence"/>
</dbReference>
<evidence type="ECO:0000313" key="2">
    <source>
        <dbReference type="EMBL" id="MDQ0395060.1"/>
    </source>
</evidence>
<feature type="region of interest" description="Disordered" evidence="1">
    <location>
        <begin position="122"/>
        <end position="142"/>
    </location>
</feature>
<evidence type="ECO:0000313" key="3">
    <source>
        <dbReference type="Proteomes" id="UP001237448"/>
    </source>
</evidence>
<name>A0ABU0FKD4_9HYPH</name>
<reference evidence="2 3" key="1">
    <citation type="submission" date="2023-07" db="EMBL/GenBank/DDBJ databases">
        <title>Genomic Encyclopedia of Type Strains, Phase IV (KMG-IV): sequencing the most valuable type-strain genomes for metagenomic binning, comparative biology and taxonomic classification.</title>
        <authorList>
            <person name="Goeker M."/>
        </authorList>
    </citation>
    <scope>NUCLEOTIDE SEQUENCE [LARGE SCALE GENOMIC DNA]</scope>
    <source>
        <strain evidence="2 3">DSM 5896</strain>
    </source>
</reference>